<dbReference type="PANTHER" id="PTHR47070">
    <property type="entry name" value="HYDROXYPROLINE-RICH GLYCOPROTEIN-LIKE"/>
    <property type="match status" value="1"/>
</dbReference>
<evidence type="ECO:0000313" key="2">
    <source>
        <dbReference type="EnsemblPlants" id="OBART03G21170.1"/>
    </source>
</evidence>
<reference evidence="2" key="1">
    <citation type="journal article" date="2009" name="Rice">
        <title>De Novo Next Generation Sequencing of Plant Genomes.</title>
        <authorList>
            <person name="Rounsley S."/>
            <person name="Marri P.R."/>
            <person name="Yu Y."/>
            <person name="He R."/>
            <person name="Sisneros N."/>
            <person name="Goicoechea J.L."/>
            <person name="Lee S.J."/>
            <person name="Angelova A."/>
            <person name="Kudrna D."/>
            <person name="Luo M."/>
            <person name="Affourtit J."/>
            <person name="Desany B."/>
            <person name="Knight J."/>
            <person name="Niazi F."/>
            <person name="Egholm M."/>
            <person name="Wing R.A."/>
        </authorList>
    </citation>
    <scope>NUCLEOTIDE SEQUENCE [LARGE SCALE GENOMIC DNA]</scope>
    <source>
        <strain evidence="2">cv. IRGC 105608</strain>
    </source>
</reference>
<proteinExistence type="predicted"/>
<accession>A0A0D3FJQ6</accession>
<dbReference type="Proteomes" id="UP000026960">
    <property type="component" value="Chromosome 3"/>
</dbReference>
<feature type="region of interest" description="Disordered" evidence="1">
    <location>
        <begin position="383"/>
        <end position="402"/>
    </location>
</feature>
<evidence type="ECO:0000313" key="3">
    <source>
        <dbReference type="Proteomes" id="UP000026960"/>
    </source>
</evidence>
<sequence length="772" mass="83244">MPPARVDRSEMRQNTSHQGSNDPRVQKERQAEWARPGRVFNRNTNKGGYFRNSLPGVTREFRVVKDNRQKVVGETIPGSFHNGVPSNEQIASNIGDKSSTEKLPAQRHPVTQNSNGRGVAQADNGRKEVKPSNDQTVGQSDGMITTMVGSHAVLAKGNQNRVLAVPSGTNNFTGELCCSSSDPIHVPSPGSKSAGTFGAIKREVGVVGARQRPSDNTATNTSTSNSSVKVPTSTATKENASNGQQSRSSGVSSKNSRPSSSTHLSSRPSSSSQYHSKPNTPVGHPKVNPQLEWKPKSVSPSPANHADNVVHSGAASSVDGNQAHMAGLSKKLSQTNVSEDEHVIIPAHLRVPDSERTHLIFGNFECDVESKAFTLAPDASTNREFNAHSSSRSTDDVPPTDQTDLVGSCVMLPKSDSFVSVSEYQHPLTEDMEVLSPGVFGEHRTNDMISTQVSHSSPQPQHQDNSAVHDFKEYEPDSRYEMPFITKAVDSEATQNIPYPSEVMGLHAANFNQLSVTAATQHPVPQMYQHMHVSQYPNCLPYRHVFSPYYVPPVAVQNYSSNPAFTQLPSASSYLVMPNGTSQLTPNGMKYGPPHQCKQMFPGGPAGYGGFTNQNGYPVNTGVIGGTGSVEDANMSKYKDNNLYTLNPQAETADVWIQAPTDIPVMPSTPFYNMMGQPMSPHTAYLPPHNGHAPFSPVQHPAHLQFPAMPHGLQPTTMTMVQNPQPMVHQPAGPPLAGNIGIDMAAMASGAQVGAFQQNQLSHLGWAPPSFL</sequence>
<dbReference type="EnsemblPlants" id="OBART03G21170.1">
    <property type="protein sequence ID" value="OBART03G21170.1"/>
    <property type="gene ID" value="OBART03G21170"/>
</dbReference>
<dbReference type="eggNOG" id="ENOG502QR20">
    <property type="taxonomic scope" value="Eukaryota"/>
</dbReference>
<dbReference type="PaxDb" id="65489-OBART03G21170.1"/>
<keyword evidence="3" id="KW-1185">Reference proteome</keyword>
<feature type="compositionally biased region" description="Polar residues" evidence="1">
    <location>
        <begin position="12"/>
        <end position="23"/>
    </location>
</feature>
<feature type="region of interest" description="Disordered" evidence="1">
    <location>
        <begin position="1"/>
        <end position="51"/>
    </location>
</feature>
<feature type="compositionally biased region" description="Basic and acidic residues" evidence="1">
    <location>
        <begin position="1"/>
        <end position="11"/>
    </location>
</feature>
<feature type="compositionally biased region" description="Low complexity" evidence="1">
    <location>
        <begin position="241"/>
        <end position="276"/>
    </location>
</feature>
<dbReference type="HOGENOM" id="CLU_018374_1_0_1"/>
<organism evidence="2">
    <name type="scientific">Oryza barthii</name>
    <dbReference type="NCBI Taxonomy" id="65489"/>
    <lineage>
        <taxon>Eukaryota</taxon>
        <taxon>Viridiplantae</taxon>
        <taxon>Streptophyta</taxon>
        <taxon>Embryophyta</taxon>
        <taxon>Tracheophyta</taxon>
        <taxon>Spermatophyta</taxon>
        <taxon>Magnoliopsida</taxon>
        <taxon>Liliopsida</taxon>
        <taxon>Poales</taxon>
        <taxon>Poaceae</taxon>
        <taxon>BOP clade</taxon>
        <taxon>Oryzoideae</taxon>
        <taxon>Oryzeae</taxon>
        <taxon>Oryzinae</taxon>
        <taxon>Oryza</taxon>
    </lineage>
</organism>
<name>A0A0D3FJQ6_9ORYZ</name>
<evidence type="ECO:0008006" key="4">
    <source>
        <dbReference type="Google" id="ProtNLM"/>
    </source>
</evidence>
<reference evidence="2" key="2">
    <citation type="submission" date="2015-03" db="UniProtKB">
        <authorList>
            <consortium name="EnsemblPlants"/>
        </authorList>
    </citation>
    <scope>IDENTIFICATION</scope>
</reference>
<feature type="region of interest" description="Disordered" evidence="1">
    <location>
        <begin position="98"/>
        <end position="140"/>
    </location>
</feature>
<dbReference type="Gramene" id="OBART03G21170.1">
    <property type="protein sequence ID" value="OBART03G21170.1"/>
    <property type="gene ID" value="OBART03G21170"/>
</dbReference>
<feature type="region of interest" description="Disordered" evidence="1">
    <location>
        <begin position="205"/>
        <end position="309"/>
    </location>
</feature>
<evidence type="ECO:0000256" key="1">
    <source>
        <dbReference type="SAM" id="MobiDB-lite"/>
    </source>
</evidence>
<dbReference type="PANTHER" id="PTHR47070:SF3">
    <property type="entry name" value="GLYCOPROTEIN FAMILY PROTEIN, PUTATIVE, EXPRESSED-RELATED"/>
    <property type="match status" value="1"/>
</dbReference>
<protein>
    <recommendedName>
        <fullName evidence="4">GBF-interacting protein 1 N-terminal domain-containing protein</fullName>
    </recommendedName>
</protein>
<dbReference type="AlphaFoldDB" id="A0A0D3FJQ6"/>
<feature type="compositionally biased region" description="Polar residues" evidence="1">
    <location>
        <begin position="383"/>
        <end position="392"/>
    </location>
</feature>
<feature type="compositionally biased region" description="Low complexity" evidence="1">
    <location>
        <begin position="214"/>
        <end position="234"/>
    </location>
</feature>
<dbReference type="STRING" id="65489.A0A0D3FJQ6"/>